<dbReference type="GO" id="GO:0003968">
    <property type="term" value="F:RNA-directed RNA polymerase activity"/>
    <property type="evidence" value="ECO:0007669"/>
    <property type="project" value="UniProtKB-KW"/>
</dbReference>
<keyword evidence="2 4" id="KW-0548">Nucleotidyltransferase</keyword>
<feature type="domain" description="RdRp catalytic" evidence="5">
    <location>
        <begin position="36"/>
        <end position="153"/>
    </location>
</feature>
<organism evidence="6 7">
    <name type="scientific">Beet western yellows virus associated RNA</name>
    <dbReference type="NCBI Taxonomy" id="1425367"/>
    <lineage>
        <taxon>Viruses</taxon>
        <taxon>Riboviria</taxon>
        <taxon>Virus-associated RNAs</taxon>
    </lineage>
</organism>
<dbReference type="PROSITE" id="PS50507">
    <property type="entry name" value="RDRP_SSRNA_POS"/>
    <property type="match status" value="1"/>
</dbReference>
<evidence type="ECO:0000256" key="3">
    <source>
        <dbReference type="ARBA" id="ARBA00022953"/>
    </source>
</evidence>
<evidence type="ECO:0000256" key="1">
    <source>
        <dbReference type="ARBA" id="ARBA00022679"/>
    </source>
</evidence>
<sequence length="338" mass="38787">MFKRFTVSDTPVCFKGLNYLRRGNFMKEKWESFNDPVAICLDASRFDLHVSEDALQHTHLLYMTAIGNDPQLAYILENRLVTDGVGWSSDGAFRYHKKGGRCSGDNDTSLGNVIIMLSITYAFCEESDIPHIEVTNDGDDQVIMVEREHMHTVLQIEDTFRKFGFLLKVEDPVYELERIDFCQTRPVQLTPDVCTMVRHPRLAMTKDLTTFIPIERGKLKYHMLTAIGKCGSACYDDIPVLRAMYRKMEIIGTRNKGNEDSWWNSTHADPAFRTLSSKAATNVGLTTQCRISFWKAFGILPDQQEALENEWRQWEPSLDRVEFVHSFLGDYPVCEGDV</sequence>
<dbReference type="Proteomes" id="UP000246564">
    <property type="component" value="Segment"/>
</dbReference>
<evidence type="ECO:0000313" key="7">
    <source>
        <dbReference type="Proteomes" id="UP000246564"/>
    </source>
</evidence>
<dbReference type="InterPro" id="IPR043502">
    <property type="entry name" value="DNA/RNA_pol_sf"/>
</dbReference>
<protein>
    <recommendedName>
        <fullName evidence="4">RNA-directed RNA polymerase</fullName>
        <ecNumber evidence="4">2.7.7.48</ecNumber>
    </recommendedName>
</protein>
<dbReference type="GO" id="GO:0039694">
    <property type="term" value="P:viral RNA genome replication"/>
    <property type="evidence" value="ECO:0007669"/>
    <property type="project" value="InterPro"/>
</dbReference>
<keyword evidence="1 4" id="KW-0808">Transferase</keyword>
<dbReference type="InterPro" id="IPR043128">
    <property type="entry name" value="Rev_trsase/Diguanyl_cyclase"/>
</dbReference>
<proteinExistence type="predicted"/>
<dbReference type="Pfam" id="PF00998">
    <property type="entry name" value="RdRP_3"/>
    <property type="match status" value="1"/>
</dbReference>
<name>A0A0A0P708_9VIRU</name>
<accession>A0A0A0P708</accession>
<evidence type="ECO:0000256" key="4">
    <source>
        <dbReference type="RuleBase" id="RU363062"/>
    </source>
</evidence>
<keyword evidence="3 4" id="KW-0693">Viral RNA replication</keyword>
<dbReference type="GO" id="GO:0003723">
    <property type="term" value="F:RNA binding"/>
    <property type="evidence" value="ECO:0007669"/>
    <property type="project" value="InterPro"/>
</dbReference>
<dbReference type="SUPFAM" id="SSF56672">
    <property type="entry name" value="DNA/RNA polymerases"/>
    <property type="match status" value="1"/>
</dbReference>
<keyword evidence="4" id="KW-0547">Nucleotide-binding</keyword>
<evidence type="ECO:0000313" key="6">
    <source>
        <dbReference type="EMBL" id="AHA85529.1"/>
    </source>
</evidence>
<dbReference type="InterPro" id="IPR002166">
    <property type="entry name" value="RNA_pol_HCV"/>
</dbReference>
<keyword evidence="4" id="KW-0696">RNA-directed RNA polymerase</keyword>
<reference evidence="6 7" key="1">
    <citation type="journal article" date="2014" name="PLoS ONE">
        <title>Carrot yellow leaf virus Is Associated with Carrot Internal Necrosis.</title>
        <authorList>
            <person name="Adams I.P."/>
            <person name="Skelton A."/>
            <person name="Macarthur R."/>
            <person name="Hodges T."/>
            <person name="Hinds H."/>
            <person name="Flint L."/>
            <person name="Nath P.D."/>
            <person name="Boonham N."/>
            <person name="Fox A."/>
        </authorList>
    </citation>
    <scope>NUCLEOTIDE SEQUENCE [LARGE SCALE GENOMIC DNA]</scope>
    <source>
        <strain evidence="6">BWYVaRNA_H8</strain>
    </source>
</reference>
<evidence type="ECO:0000256" key="2">
    <source>
        <dbReference type="ARBA" id="ARBA00022695"/>
    </source>
</evidence>
<dbReference type="Gene3D" id="3.30.70.270">
    <property type="match status" value="1"/>
</dbReference>
<dbReference type="GO" id="GO:0000166">
    <property type="term" value="F:nucleotide binding"/>
    <property type="evidence" value="ECO:0007669"/>
    <property type="project" value="UniProtKB-KW"/>
</dbReference>
<dbReference type="InterPro" id="IPR007094">
    <property type="entry name" value="RNA-dir_pol_PSvirus"/>
</dbReference>
<dbReference type="EC" id="2.7.7.48" evidence="4"/>
<comment type="catalytic activity">
    <reaction evidence="4">
        <text>RNA(n) + a ribonucleoside 5'-triphosphate = RNA(n+1) + diphosphate</text>
        <dbReference type="Rhea" id="RHEA:21248"/>
        <dbReference type="Rhea" id="RHEA-COMP:14527"/>
        <dbReference type="Rhea" id="RHEA-COMP:17342"/>
        <dbReference type="ChEBI" id="CHEBI:33019"/>
        <dbReference type="ChEBI" id="CHEBI:61557"/>
        <dbReference type="ChEBI" id="CHEBI:140395"/>
        <dbReference type="EC" id="2.7.7.48"/>
    </reaction>
</comment>
<evidence type="ECO:0000259" key="5">
    <source>
        <dbReference type="PROSITE" id="PS50507"/>
    </source>
</evidence>
<dbReference type="EMBL" id="KF533709">
    <property type="protein sequence ID" value="AHA85529.1"/>
    <property type="molecule type" value="Genomic_RNA"/>
</dbReference>